<dbReference type="InterPro" id="IPR024679">
    <property type="entry name" value="Ipi1_N"/>
</dbReference>
<protein>
    <recommendedName>
        <fullName evidence="4">Pre-rRNA-processing protein Ipi1 N-terminal domain-containing protein</fullName>
    </recommendedName>
</protein>
<evidence type="ECO:0000256" key="2">
    <source>
        <dbReference type="ARBA" id="ARBA00006427"/>
    </source>
</evidence>
<dbReference type="AlphaFoldDB" id="A0A834PF35"/>
<dbReference type="EMBL" id="JACSDY010000001">
    <property type="protein sequence ID" value="KAF7438706.1"/>
    <property type="molecule type" value="Genomic_DNA"/>
</dbReference>
<reference evidence="5" key="1">
    <citation type="journal article" date="2020" name="G3 (Bethesda)">
        <title>High-Quality Assemblies for Three Invasive Social Wasps from the &lt;i&gt;Vespula&lt;/i&gt; Genus.</title>
        <authorList>
            <person name="Harrop T.W.R."/>
            <person name="Guhlin J."/>
            <person name="McLaughlin G.M."/>
            <person name="Permina E."/>
            <person name="Stockwell P."/>
            <person name="Gilligan J."/>
            <person name="Le Lec M.F."/>
            <person name="Gruber M.A.M."/>
            <person name="Quinn O."/>
            <person name="Lovegrove M."/>
            <person name="Duncan E.J."/>
            <person name="Remnant E.J."/>
            <person name="Van Eeckhoven J."/>
            <person name="Graham B."/>
            <person name="Knapp R.A."/>
            <person name="Langford K.W."/>
            <person name="Kronenberg Z."/>
            <person name="Press M.O."/>
            <person name="Eacker S.M."/>
            <person name="Wilson-Rankin E.E."/>
            <person name="Purcell J."/>
            <person name="Lester P.J."/>
            <person name="Dearden P.K."/>
        </authorList>
    </citation>
    <scope>NUCLEOTIDE SEQUENCE</scope>
    <source>
        <strain evidence="5">Volc-1</strain>
    </source>
</reference>
<dbReference type="Pfam" id="PF12333">
    <property type="entry name" value="Ipi1_N"/>
    <property type="match status" value="1"/>
</dbReference>
<comment type="similarity">
    <text evidence="2">Belongs to the IPI1/TEX10 family.</text>
</comment>
<dbReference type="Gene3D" id="1.25.10.10">
    <property type="entry name" value="Leucine-rich Repeat Variant"/>
    <property type="match status" value="1"/>
</dbReference>
<evidence type="ECO:0000259" key="4">
    <source>
        <dbReference type="Pfam" id="PF12333"/>
    </source>
</evidence>
<dbReference type="GO" id="GO:0071339">
    <property type="term" value="C:MLL1 complex"/>
    <property type="evidence" value="ECO:0007669"/>
    <property type="project" value="TreeGrafter"/>
</dbReference>
<keyword evidence="6" id="KW-1185">Reference proteome</keyword>
<evidence type="ECO:0000256" key="3">
    <source>
        <dbReference type="ARBA" id="ARBA00023242"/>
    </source>
</evidence>
<dbReference type="SUPFAM" id="SSF48371">
    <property type="entry name" value="ARM repeat"/>
    <property type="match status" value="1"/>
</dbReference>
<evidence type="ECO:0000313" key="6">
    <source>
        <dbReference type="Proteomes" id="UP000600918"/>
    </source>
</evidence>
<name>A0A834PF35_VESPE</name>
<keyword evidence="3" id="KW-0539">Nucleus</keyword>
<comment type="caution">
    <text evidence="5">The sequence shown here is derived from an EMBL/GenBank/DDBJ whole genome shotgun (WGS) entry which is preliminary data.</text>
</comment>
<accession>A0A834PF35</accession>
<dbReference type="PANTHER" id="PTHR16056:SF2">
    <property type="entry name" value="TESTIS-EXPRESSED PROTEIN 10"/>
    <property type="match status" value="1"/>
</dbReference>
<evidence type="ECO:0000256" key="1">
    <source>
        <dbReference type="ARBA" id="ARBA00004123"/>
    </source>
</evidence>
<comment type="subcellular location">
    <subcellularLocation>
        <location evidence="1">Nucleus</location>
    </subcellularLocation>
</comment>
<organism evidence="5 6">
    <name type="scientific">Vespula pensylvanica</name>
    <name type="common">Western yellow jacket</name>
    <name type="synonym">Wasp</name>
    <dbReference type="NCBI Taxonomy" id="30213"/>
    <lineage>
        <taxon>Eukaryota</taxon>
        <taxon>Metazoa</taxon>
        <taxon>Ecdysozoa</taxon>
        <taxon>Arthropoda</taxon>
        <taxon>Hexapoda</taxon>
        <taxon>Insecta</taxon>
        <taxon>Pterygota</taxon>
        <taxon>Neoptera</taxon>
        <taxon>Endopterygota</taxon>
        <taxon>Hymenoptera</taxon>
        <taxon>Apocrita</taxon>
        <taxon>Aculeata</taxon>
        <taxon>Vespoidea</taxon>
        <taxon>Vespidae</taxon>
        <taxon>Vespinae</taxon>
        <taxon>Vespula</taxon>
    </lineage>
</organism>
<sequence length="783" mass="91338">MIFSLARGGDANKILFNTAAVDAWSAESRGGDEAPWTCRICLHMCWHPLFLCSLHSWVSVERNSIIHIGTNLNSISNSFDYKAIKTRIKESTYPAVIAFNLPIKEVNFSVEFLPSNPHCQYITLSEYYKLQHSHSSKPKTIKMAKGYKHLKHLKSEKAKVKLKAKKNKLLPKGLNVTDTSVKVKKIMIHDQFKLYNETEIVSKRKLNIKDLLARLQHHNSTVRQEAVKELKDILLQHPLEILSSQLNLLLQRISALFFDKEKDIRRDSLKVLNCILNLISNEQLTPFCNVLITYLRCAMTHIDPNIKEDSLLFLDILIQHCNSIIAKHSHKILPNFLEMISRMNIETKPERQLTITLDSKNTTVKWRIKVLECLGNILRSIINYKKIEKAQHYTSAVKVICINKETKYIPFYRQVDIQDYKINFESIANLRNDTNERSLDVAEFIEYISVLIPLMFDSWIEVCPAERTVTSKISETIISSETSILLKHIVIIIQLITEYIDILDYNDHVNTKMWFTNSFQNVYTKKFFSKFPYAKTKTVEKFRKRQEDFSSLEMTEKCLEQNLGICQIYTWFTSMNINHITNKLDKTYCQYVMDYIYEIIDDWSDMNNFVLPQLNKLLRTLFFKASQVWYVNCITMEPILKVMISASFHQSKKEFHIQLHDIISDIISDHTLTGLQSEHIFKDFVSTLPTLLLHSFIHENIIQMINRAVLHHKEWIWNILVEKQDAIIDNAKIIEIIGSEDEERSRGKTGIQSTCFNIVEFKLCFSIKLYLPLIVIRGLGIRE</sequence>
<proteinExistence type="inferred from homology"/>
<dbReference type="InterPro" id="IPR011989">
    <property type="entry name" value="ARM-like"/>
</dbReference>
<dbReference type="PANTHER" id="PTHR16056">
    <property type="entry name" value="REGULATOR OF MICROTUBULE DYNAMICS PROTEIN"/>
    <property type="match status" value="1"/>
</dbReference>
<evidence type="ECO:0000313" key="5">
    <source>
        <dbReference type="EMBL" id="KAF7438706.1"/>
    </source>
</evidence>
<dbReference type="Proteomes" id="UP000600918">
    <property type="component" value="Unassembled WGS sequence"/>
</dbReference>
<feature type="domain" description="Pre-rRNA-processing protein Ipi1 N-terminal" evidence="4">
    <location>
        <begin position="282"/>
        <end position="378"/>
    </location>
</feature>
<gene>
    <name evidence="5" type="ORF">H0235_001097</name>
</gene>
<dbReference type="InterPro" id="IPR016024">
    <property type="entry name" value="ARM-type_fold"/>
</dbReference>